<reference evidence="8 9" key="1">
    <citation type="submission" date="2016-07" db="EMBL/GenBank/DDBJ databases">
        <title>Multiple horizontal gene transfer events from other fungi enriched the ability of initially mycotrophic Trichoderma (Ascomycota) to feed on dead plant biomass.</title>
        <authorList>
            <consortium name="DOE Joint Genome Institute"/>
            <person name="Aerts A."/>
            <person name="Atanasova L."/>
            <person name="Chenthamara K."/>
            <person name="Zhang J."/>
            <person name="Grujic M."/>
            <person name="Henrissat B."/>
            <person name="Kuo A."/>
            <person name="Salamov A."/>
            <person name="Lipzen A."/>
            <person name="Labutti K."/>
            <person name="Barry K."/>
            <person name="Miao Y."/>
            <person name="Rahimi M.J."/>
            <person name="Shen Q."/>
            <person name="Grigoriev I.V."/>
            <person name="Kubicek C.P."/>
            <person name="Druzhinina I.S."/>
        </authorList>
    </citation>
    <scope>NUCLEOTIDE SEQUENCE [LARGE SCALE GENOMIC DNA]</scope>
    <source>
        <strain evidence="8 9">ATCC 18648</strain>
    </source>
</reference>
<gene>
    <name evidence="8" type="ORF">M440DRAFT_1431717</name>
</gene>
<keyword evidence="5" id="KW-0539">Nucleus</keyword>
<evidence type="ECO:0000313" key="9">
    <source>
        <dbReference type="Proteomes" id="UP000240760"/>
    </source>
</evidence>
<dbReference type="EMBL" id="KZ679134">
    <property type="protein sequence ID" value="PTB75169.1"/>
    <property type="molecule type" value="Genomic_DNA"/>
</dbReference>
<dbReference type="Proteomes" id="UP000240760">
    <property type="component" value="Unassembled WGS sequence"/>
</dbReference>
<keyword evidence="2" id="KW-0805">Transcription regulation</keyword>
<sequence>MFYTISYSNASTEAESVSKVASNHTFGEYRQSRLACVECRARKVKCSGEVTGCQRCQGTGTACVFPERTKRGTKRQKNSAPSDGQDRRRSVVGSERSCQNGESSRSRGSSSSISSASTRDSHPFAPAVSTSGFSPALDFGSSEFSLHCTSLGENFTLDLEQLDSTLADLSSLTSNSGISSNTGISPSHSQPFCAAPHRTPRSTETPCVISDSPSTIDGELCTCAQSALHMLEELEQQYHTTHDGVSSNGVLGYQRIALARLNAWLSCDHGQTPRATTKLIVLVIEGLSVSLERGVAGCVRQIRREVVEDDEEDALVERVCSVGDYHVESKHEWAHILRVSLLVRCRELLGAVTRLRKHGVNDVLLPGVEQRLGGIIQELKGWEDYL</sequence>
<dbReference type="GO" id="GO:0008270">
    <property type="term" value="F:zinc ion binding"/>
    <property type="evidence" value="ECO:0007669"/>
    <property type="project" value="InterPro"/>
</dbReference>
<comment type="subcellular location">
    <subcellularLocation>
        <location evidence="1">Nucleus</location>
    </subcellularLocation>
</comment>
<evidence type="ECO:0000256" key="2">
    <source>
        <dbReference type="ARBA" id="ARBA00023015"/>
    </source>
</evidence>
<dbReference type="PROSITE" id="PS00463">
    <property type="entry name" value="ZN2_CY6_FUNGAL_1"/>
    <property type="match status" value="1"/>
</dbReference>
<feature type="domain" description="Zn(2)-C6 fungal-type" evidence="7">
    <location>
        <begin position="35"/>
        <end position="65"/>
    </location>
</feature>
<accession>A0A2T4C0T6</accession>
<feature type="compositionally biased region" description="Low complexity" evidence="6">
    <location>
        <begin position="106"/>
        <end position="118"/>
    </location>
</feature>
<evidence type="ECO:0000313" key="8">
    <source>
        <dbReference type="EMBL" id="PTB75169.1"/>
    </source>
</evidence>
<dbReference type="SUPFAM" id="SSF57701">
    <property type="entry name" value="Zn2/Cys6 DNA-binding domain"/>
    <property type="match status" value="1"/>
</dbReference>
<keyword evidence="4" id="KW-0804">Transcription</keyword>
<dbReference type="GO" id="GO:0000981">
    <property type="term" value="F:DNA-binding transcription factor activity, RNA polymerase II-specific"/>
    <property type="evidence" value="ECO:0007669"/>
    <property type="project" value="InterPro"/>
</dbReference>
<dbReference type="GO" id="GO:0045944">
    <property type="term" value="P:positive regulation of transcription by RNA polymerase II"/>
    <property type="evidence" value="ECO:0007669"/>
    <property type="project" value="TreeGrafter"/>
</dbReference>
<dbReference type="SMART" id="SM00066">
    <property type="entry name" value="GAL4"/>
    <property type="match status" value="1"/>
</dbReference>
<dbReference type="PROSITE" id="PS50048">
    <property type="entry name" value="ZN2_CY6_FUNGAL_2"/>
    <property type="match status" value="1"/>
</dbReference>
<evidence type="ECO:0000259" key="7">
    <source>
        <dbReference type="PROSITE" id="PS50048"/>
    </source>
</evidence>
<dbReference type="PANTHER" id="PTHR47540:SF2">
    <property type="entry name" value="ZN(II)2CYS6 TRANSCRIPTION FACTOR (EUROFUNG)"/>
    <property type="match status" value="1"/>
</dbReference>
<evidence type="ECO:0000256" key="6">
    <source>
        <dbReference type="SAM" id="MobiDB-lite"/>
    </source>
</evidence>
<protein>
    <recommendedName>
        <fullName evidence="7">Zn(2)-C6 fungal-type domain-containing protein</fullName>
    </recommendedName>
</protein>
<dbReference type="InterPro" id="IPR051711">
    <property type="entry name" value="Stress_Response_Reg"/>
</dbReference>
<dbReference type="InterPro" id="IPR036864">
    <property type="entry name" value="Zn2-C6_fun-type_DNA-bd_sf"/>
</dbReference>
<proteinExistence type="predicted"/>
<keyword evidence="3" id="KW-0238">DNA-binding</keyword>
<dbReference type="OrthoDB" id="2943660at2759"/>
<feature type="compositionally biased region" description="Low complexity" evidence="6">
    <location>
        <begin position="175"/>
        <end position="185"/>
    </location>
</feature>
<dbReference type="Gene3D" id="4.10.240.10">
    <property type="entry name" value="Zn(2)-C6 fungal-type DNA-binding domain"/>
    <property type="match status" value="1"/>
</dbReference>
<dbReference type="InterPro" id="IPR001138">
    <property type="entry name" value="Zn2Cys6_DnaBD"/>
</dbReference>
<dbReference type="PANTHER" id="PTHR47540">
    <property type="entry name" value="THIAMINE REPRESSIBLE GENES REGULATORY PROTEIN THI5"/>
    <property type="match status" value="1"/>
</dbReference>
<evidence type="ECO:0000256" key="1">
    <source>
        <dbReference type="ARBA" id="ARBA00004123"/>
    </source>
</evidence>
<evidence type="ECO:0000256" key="4">
    <source>
        <dbReference type="ARBA" id="ARBA00023163"/>
    </source>
</evidence>
<dbReference type="CDD" id="cd00067">
    <property type="entry name" value="GAL4"/>
    <property type="match status" value="1"/>
</dbReference>
<dbReference type="GO" id="GO:0005634">
    <property type="term" value="C:nucleus"/>
    <property type="evidence" value="ECO:0007669"/>
    <property type="project" value="UniProtKB-SubCell"/>
</dbReference>
<dbReference type="Pfam" id="PF00172">
    <property type="entry name" value="Zn_clus"/>
    <property type="match status" value="1"/>
</dbReference>
<organism evidence="8 9">
    <name type="scientific">Trichoderma longibrachiatum ATCC 18648</name>
    <dbReference type="NCBI Taxonomy" id="983965"/>
    <lineage>
        <taxon>Eukaryota</taxon>
        <taxon>Fungi</taxon>
        <taxon>Dikarya</taxon>
        <taxon>Ascomycota</taxon>
        <taxon>Pezizomycotina</taxon>
        <taxon>Sordariomycetes</taxon>
        <taxon>Hypocreomycetidae</taxon>
        <taxon>Hypocreales</taxon>
        <taxon>Hypocreaceae</taxon>
        <taxon>Trichoderma</taxon>
    </lineage>
</organism>
<dbReference type="STRING" id="983965.A0A2T4C0T6"/>
<dbReference type="GO" id="GO:0043565">
    <property type="term" value="F:sequence-specific DNA binding"/>
    <property type="evidence" value="ECO:0007669"/>
    <property type="project" value="TreeGrafter"/>
</dbReference>
<evidence type="ECO:0000256" key="5">
    <source>
        <dbReference type="ARBA" id="ARBA00023242"/>
    </source>
</evidence>
<name>A0A2T4C0T6_TRILO</name>
<feature type="region of interest" description="Disordered" evidence="6">
    <location>
        <begin position="175"/>
        <end position="211"/>
    </location>
</feature>
<evidence type="ECO:0000256" key="3">
    <source>
        <dbReference type="ARBA" id="ARBA00023125"/>
    </source>
</evidence>
<dbReference type="AlphaFoldDB" id="A0A2T4C0T6"/>
<feature type="region of interest" description="Disordered" evidence="6">
    <location>
        <begin position="69"/>
        <end position="124"/>
    </location>
</feature>
<keyword evidence="9" id="KW-1185">Reference proteome</keyword>